<dbReference type="GO" id="GO:0072542">
    <property type="term" value="F:protein phosphatase activator activity"/>
    <property type="evidence" value="ECO:0007669"/>
    <property type="project" value="TreeGrafter"/>
</dbReference>
<dbReference type="InterPro" id="IPR011993">
    <property type="entry name" value="PH-like_dom_sf"/>
</dbReference>
<evidence type="ECO:0000256" key="1">
    <source>
        <dbReference type="SAM" id="Phobius"/>
    </source>
</evidence>
<accession>A0A5B6WBJ8</accession>
<evidence type="ECO:0000313" key="2">
    <source>
        <dbReference type="EMBL" id="KAA3478634.1"/>
    </source>
</evidence>
<evidence type="ECO:0000313" key="3">
    <source>
        <dbReference type="Proteomes" id="UP000325315"/>
    </source>
</evidence>
<organism evidence="2 3">
    <name type="scientific">Gossypium australe</name>
    <dbReference type="NCBI Taxonomy" id="47621"/>
    <lineage>
        <taxon>Eukaryota</taxon>
        <taxon>Viridiplantae</taxon>
        <taxon>Streptophyta</taxon>
        <taxon>Embryophyta</taxon>
        <taxon>Tracheophyta</taxon>
        <taxon>Spermatophyta</taxon>
        <taxon>Magnoliopsida</taxon>
        <taxon>eudicotyledons</taxon>
        <taxon>Gunneridae</taxon>
        <taxon>Pentapetalae</taxon>
        <taxon>rosids</taxon>
        <taxon>malvids</taxon>
        <taxon>Malvales</taxon>
        <taxon>Malvaceae</taxon>
        <taxon>Malvoideae</taxon>
        <taxon>Gossypium</taxon>
    </lineage>
</organism>
<keyword evidence="1" id="KW-0812">Transmembrane</keyword>
<proteinExistence type="predicted"/>
<dbReference type="GO" id="GO:0005654">
    <property type="term" value="C:nucleoplasm"/>
    <property type="evidence" value="ECO:0007669"/>
    <property type="project" value="TreeGrafter"/>
</dbReference>
<dbReference type="PANTHER" id="PTHR23318">
    <property type="entry name" value="ATP SYNTHASE GAMMA-RELATED"/>
    <property type="match status" value="1"/>
</dbReference>
<comment type="caution">
    <text evidence="2">The sequence shown here is derived from an EMBL/GenBank/DDBJ whole genome shotgun (WGS) entry which is preliminary data.</text>
</comment>
<dbReference type="GO" id="GO:0030289">
    <property type="term" value="C:protein phosphatase 4 complex"/>
    <property type="evidence" value="ECO:0007669"/>
    <property type="project" value="TreeGrafter"/>
</dbReference>
<dbReference type="InterPro" id="IPR051137">
    <property type="entry name" value="PP4R3-like"/>
</dbReference>
<gene>
    <name evidence="2" type="ORF">EPI10_012418</name>
</gene>
<keyword evidence="1" id="KW-0472">Membrane</keyword>
<dbReference type="Gene3D" id="2.30.29.30">
    <property type="entry name" value="Pleckstrin-homology domain (PH domain)/Phosphotyrosine-binding domain (PTB)"/>
    <property type="match status" value="1"/>
</dbReference>
<dbReference type="SUPFAM" id="SSF50729">
    <property type="entry name" value="PH domain-like"/>
    <property type="match status" value="1"/>
</dbReference>
<sequence>MVYCREEIFAGKSFVAEILMLRRVIVTRKAALLVLPYVSICVEKRVKVYRLNEDGKWDDQGTGHVTVDYLERSEELALYFLMKRTTRHCLCTVSALMTFTENKKFTVLEVYDINLYFPFITPLLILFLYHRDHICNVQRNIHFSSLNSETFHSMNSELSELPAVELSTLPIILKVLMNKSFSGLHSV</sequence>
<feature type="transmembrane region" description="Helical" evidence="1">
    <location>
        <begin position="113"/>
        <end position="130"/>
    </location>
</feature>
<dbReference type="EMBL" id="SMMG02000004">
    <property type="protein sequence ID" value="KAA3478634.1"/>
    <property type="molecule type" value="Genomic_DNA"/>
</dbReference>
<keyword evidence="1" id="KW-1133">Transmembrane helix</keyword>
<dbReference type="PANTHER" id="PTHR23318:SF0">
    <property type="entry name" value="SERINE_THREONINE-PROTEIN PHOSPHATASE 4 REGULATORY SUBUNIT 3"/>
    <property type="match status" value="1"/>
</dbReference>
<dbReference type="Proteomes" id="UP000325315">
    <property type="component" value="Unassembled WGS sequence"/>
</dbReference>
<keyword evidence="3" id="KW-1185">Reference proteome</keyword>
<dbReference type="OrthoDB" id="27483at2759"/>
<dbReference type="AlphaFoldDB" id="A0A5B6WBJ8"/>
<reference evidence="3" key="1">
    <citation type="journal article" date="2019" name="Plant Biotechnol. J.">
        <title>Genome sequencing of the Australian wild diploid species Gossypium australe highlights disease resistance and delayed gland morphogenesis.</title>
        <authorList>
            <person name="Cai Y."/>
            <person name="Cai X."/>
            <person name="Wang Q."/>
            <person name="Wang P."/>
            <person name="Zhang Y."/>
            <person name="Cai C."/>
            <person name="Xu Y."/>
            <person name="Wang K."/>
            <person name="Zhou Z."/>
            <person name="Wang C."/>
            <person name="Geng S."/>
            <person name="Li B."/>
            <person name="Dong Q."/>
            <person name="Hou Y."/>
            <person name="Wang H."/>
            <person name="Ai P."/>
            <person name="Liu Z."/>
            <person name="Yi F."/>
            <person name="Sun M."/>
            <person name="An G."/>
            <person name="Cheng J."/>
            <person name="Zhang Y."/>
            <person name="Shi Q."/>
            <person name="Xie Y."/>
            <person name="Shi X."/>
            <person name="Chang Y."/>
            <person name="Huang F."/>
            <person name="Chen Y."/>
            <person name="Hong S."/>
            <person name="Mi L."/>
            <person name="Sun Q."/>
            <person name="Zhang L."/>
            <person name="Zhou B."/>
            <person name="Peng R."/>
            <person name="Zhang X."/>
            <person name="Liu F."/>
        </authorList>
    </citation>
    <scope>NUCLEOTIDE SEQUENCE [LARGE SCALE GENOMIC DNA]</scope>
    <source>
        <strain evidence="3">cv. PA1801</strain>
    </source>
</reference>
<name>A0A5B6WBJ8_9ROSI</name>
<protein>
    <submittedName>
        <fullName evidence="2">Serine/threonine-protein phosphatase 4 regulatory subunit 3A-like isoform X5</fullName>
    </submittedName>
</protein>